<dbReference type="InterPro" id="IPR020019">
    <property type="entry name" value="AcTrfase_PglD-like"/>
</dbReference>
<feature type="binding site" evidence="3">
    <location>
        <position position="176"/>
    </location>
    <ligand>
        <name>acetyl-CoA</name>
        <dbReference type="ChEBI" id="CHEBI:57288"/>
    </ligand>
</feature>
<evidence type="ECO:0000256" key="3">
    <source>
        <dbReference type="PIRSR" id="PIRSR620019-2"/>
    </source>
</evidence>
<dbReference type="SUPFAM" id="SSF51161">
    <property type="entry name" value="Trimeric LpxA-like enzymes"/>
    <property type="match status" value="1"/>
</dbReference>
<keyword evidence="6" id="KW-1185">Reference proteome</keyword>
<dbReference type="EMBL" id="AGAZ01000078">
    <property type="protein sequence ID" value="EGZ44205.1"/>
    <property type="molecule type" value="Genomic_DNA"/>
</dbReference>
<dbReference type="STRING" id="1030841.HMPREF9370_2370"/>
<gene>
    <name evidence="5" type="primary">pglB2</name>
    <name evidence="5" type="ORF">HMPREF9370_2370</name>
</gene>
<dbReference type="Gene3D" id="2.160.10.10">
    <property type="entry name" value="Hexapeptide repeat proteins"/>
    <property type="match status" value="1"/>
</dbReference>
<comment type="caution">
    <text evidence="5">The sequence shown here is derived from an EMBL/GenBank/DDBJ whole genome shotgun (WGS) entry which is preliminary data.</text>
</comment>
<dbReference type="InterPro" id="IPR011004">
    <property type="entry name" value="Trimer_LpxA-like_sf"/>
</dbReference>
<proteinExistence type="inferred from homology"/>
<dbReference type="OrthoDB" id="9794407at2"/>
<dbReference type="CDD" id="cd03360">
    <property type="entry name" value="LbH_AT_putative"/>
    <property type="match status" value="1"/>
</dbReference>
<evidence type="ECO:0000259" key="4">
    <source>
        <dbReference type="Pfam" id="PF17836"/>
    </source>
</evidence>
<dbReference type="AlphaFoldDB" id="G4CTG0"/>
<dbReference type="PATRIC" id="fig|1030841.3.peg.2360"/>
<reference evidence="5 6" key="1">
    <citation type="submission" date="2011-06" db="EMBL/GenBank/DDBJ databases">
        <authorList>
            <person name="Muzny D."/>
            <person name="Qin X."/>
            <person name="Deng J."/>
            <person name="Jiang H."/>
            <person name="Liu Y."/>
            <person name="Qu J."/>
            <person name="Song X.-Z."/>
            <person name="Zhang L."/>
            <person name="Thornton R."/>
            <person name="Coyle M."/>
            <person name="Francisco L."/>
            <person name="Jackson L."/>
            <person name="Javaid M."/>
            <person name="Korchina V."/>
            <person name="Kovar C."/>
            <person name="Mata R."/>
            <person name="Mathew T."/>
            <person name="Ngo R."/>
            <person name="Nguyen L."/>
            <person name="Nguyen N."/>
            <person name="Okwuonu G."/>
            <person name="Ongeri F."/>
            <person name="Pham C."/>
            <person name="Simmons D."/>
            <person name="Wilczek-Boney K."/>
            <person name="Hale W."/>
            <person name="Jakkamsetti A."/>
            <person name="Pham P."/>
            <person name="Ruth R."/>
            <person name="San Lucas F."/>
            <person name="Warren J."/>
            <person name="Zhang J."/>
            <person name="Zhao Z."/>
            <person name="Zhou C."/>
            <person name="Zhu D."/>
            <person name="Lee S."/>
            <person name="Bess C."/>
            <person name="Blankenburg K."/>
            <person name="Forbes L."/>
            <person name="Fu Q."/>
            <person name="Gubbala S."/>
            <person name="Hirani K."/>
            <person name="Jayaseelan J.C."/>
            <person name="Lara F."/>
            <person name="Munidasa M."/>
            <person name="Palculict T."/>
            <person name="Patil S."/>
            <person name="Pu L.-L."/>
            <person name="Saada N."/>
            <person name="Tang L."/>
            <person name="Weissenberger G."/>
            <person name="Zhu Y."/>
            <person name="Hemphill L."/>
            <person name="Shang Y."/>
            <person name="Youmans B."/>
            <person name="Ayvaz T."/>
            <person name="Ross M."/>
            <person name="Santibanez J."/>
            <person name="Aqrawi P."/>
            <person name="Gross S."/>
            <person name="Joshi V."/>
            <person name="Fowler G."/>
            <person name="Nazareth L."/>
            <person name="Reid J."/>
            <person name="Worley K."/>
            <person name="Petrosino J."/>
            <person name="Highlander S."/>
            <person name="Gibbs R."/>
        </authorList>
    </citation>
    <scope>NUCLEOTIDE SEQUENCE [LARGE SCALE GENOMIC DNA]</scope>
    <source>
        <strain evidence="5 6">9715</strain>
    </source>
</reference>
<dbReference type="InterPro" id="IPR041561">
    <property type="entry name" value="PglD_N"/>
</dbReference>
<dbReference type="NCBIfam" id="TIGR03570">
    <property type="entry name" value="NeuD_NnaD"/>
    <property type="match status" value="1"/>
</dbReference>
<dbReference type="RefSeq" id="WP_009117510.1">
    <property type="nucleotide sequence ID" value="NZ_JH165159.1"/>
</dbReference>
<dbReference type="Gene3D" id="3.40.50.20">
    <property type="match status" value="1"/>
</dbReference>
<evidence type="ECO:0000256" key="2">
    <source>
        <dbReference type="PIRSR" id="PIRSR620019-1"/>
    </source>
</evidence>
<feature type="domain" description="PglD N-terminal" evidence="4">
    <location>
        <begin position="12"/>
        <end position="89"/>
    </location>
</feature>
<organism evidence="5 6">
    <name type="scientific">Neisseria wadsworthii 9715</name>
    <dbReference type="NCBI Taxonomy" id="1030841"/>
    <lineage>
        <taxon>Bacteria</taxon>
        <taxon>Pseudomonadati</taxon>
        <taxon>Pseudomonadota</taxon>
        <taxon>Betaproteobacteria</taxon>
        <taxon>Neisseriales</taxon>
        <taxon>Neisseriaceae</taxon>
        <taxon>Neisseria</taxon>
    </lineage>
</organism>
<evidence type="ECO:0000256" key="1">
    <source>
        <dbReference type="ARBA" id="ARBA00007274"/>
    </source>
</evidence>
<dbReference type="Pfam" id="PF17836">
    <property type="entry name" value="PglD_N"/>
    <property type="match status" value="1"/>
</dbReference>
<protein>
    <submittedName>
        <fullName evidence="5">Pilin glycosylation protein PglB</fullName>
    </submittedName>
</protein>
<feature type="binding site" evidence="3">
    <location>
        <position position="79"/>
    </location>
    <ligand>
        <name>substrate</name>
    </ligand>
</feature>
<dbReference type="HOGENOM" id="CLU_081811_2_0_4"/>
<name>G4CTG0_9NEIS</name>
<comment type="similarity">
    <text evidence="1">Belongs to the transferase hexapeptide repeat family.</text>
</comment>
<dbReference type="PANTHER" id="PTHR43300">
    <property type="entry name" value="ACETYLTRANSFERASE"/>
    <property type="match status" value="1"/>
</dbReference>
<feature type="binding site" evidence="3">
    <location>
        <position position="155"/>
    </location>
    <ligand>
        <name>acetyl-CoA</name>
        <dbReference type="ChEBI" id="CHEBI:57288"/>
    </ligand>
</feature>
<feature type="binding site" evidence="3">
    <location>
        <begin position="42"/>
        <end position="43"/>
    </location>
    <ligand>
        <name>substrate</name>
    </ligand>
</feature>
<accession>G4CTG0</accession>
<dbReference type="InterPro" id="IPR050179">
    <property type="entry name" value="Trans_hexapeptide_repeat"/>
</dbReference>
<sequence length="220" mass="22921">MTDISASSPQKKLVILGAGGHAKVVMDTALLMQKWSEIVFVDDFNNGEIEFMGVPLLGDSSLLGKSIHPDEYNAVVAIGDNIVRGRMFNLVKNLGFTLPCLCHPSAVISKFAEIGEGSVFFAQAVVNADAKIGKGAIINTTASVDHDSVLGDFVHISPGARLAGNTQVGNFSWMGIGSCTREGSTIGNHCIVGAGAVVLGNLPDETTAIGVPAKALNDKK</sequence>
<evidence type="ECO:0000313" key="6">
    <source>
        <dbReference type="Proteomes" id="UP000005336"/>
    </source>
</evidence>
<feature type="active site" description="Proton acceptor" evidence="2">
    <location>
        <position position="146"/>
    </location>
</feature>
<dbReference type="Proteomes" id="UP000005336">
    <property type="component" value="Unassembled WGS sequence"/>
</dbReference>
<dbReference type="PANTHER" id="PTHR43300:SF7">
    <property type="entry name" value="UDP-N-ACETYLBACILLOSAMINE N-ACETYLTRANSFERASE"/>
    <property type="match status" value="1"/>
</dbReference>
<feature type="site" description="Increases basicity of active site His" evidence="2">
    <location>
        <position position="147"/>
    </location>
</feature>
<evidence type="ECO:0000313" key="5">
    <source>
        <dbReference type="EMBL" id="EGZ44205.1"/>
    </source>
</evidence>